<keyword evidence="2" id="KW-1185">Reference proteome</keyword>
<dbReference type="AlphaFoldDB" id="A0A1H0GRE4"/>
<evidence type="ECO:0000313" key="2">
    <source>
        <dbReference type="Proteomes" id="UP000199088"/>
    </source>
</evidence>
<organism evidence="1 2">
    <name type="scientific">Klenkia soli</name>
    <dbReference type="NCBI Taxonomy" id="1052260"/>
    <lineage>
        <taxon>Bacteria</taxon>
        <taxon>Bacillati</taxon>
        <taxon>Actinomycetota</taxon>
        <taxon>Actinomycetes</taxon>
        <taxon>Geodermatophilales</taxon>
        <taxon>Geodermatophilaceae</taxon>
        <taxon>Klenkia</taxon>
    </lineage>
</organism>
<evidence type="ECO:0000313" key="1">
    <source>
        <dbReference type="EMBL" id="SDO09271.1"/>
    </source>
</evidence>
<reference evidence="2" key="1">
    <citation type="submission" date="2016-10" db="EMBL/GenBank/DDBJ databases">
        <authorList>
            <person name="Varghese N."/>
            <person name="Submissions S."/>
        </authorList>
    </citation>
    <scope>NUCLEOTIDE SEQUENCE [LARGE SCALE GENOMIC DNA]</scope>
    <source>
        <strain evidence="2">DSM 45843</strain>
    </source>
</reference>
<sequence length="156" mass="17429">MAIEQPRLRNTYTRPAATALVRVNPSTGEVTTVMPADSLDTTAQSWPLGPAPLDAEDYARYWHAFMSAPMTNHERPLATGVRNGRAEVVGTWPDTEIHLTFDLDTHPDTRLRRIVPLYDELGRPSPPDHAISHLREQIETRQLPHPFPIGAGHVDV</sequence>
<dbReference type="EMBL" id="FNIR01000003">
    <property type="protein sequence ID" value="SDO09271.1"/>
    <property type="molecule type" value="Genomic_DNA"/>
</dbReference>
<dbReference type="Proteomes" id="UP000199088">
    <property type="component" value="Unassembled WGS sequence"/>
</dbReference>
<gene>
    <name evidence="1" type="ORF">SAMN05660199_01320</name>
</gene>
<accession>A0A1H0GRE4</accession>
<protein>
    <submittedName>
        <fullName evidence="1">Uncharacterized protein</fullName>
    </submittedName>
</protein>
<proteinExistence type="predicted"/>
<name>A0A1H0GRE4_9ACTN</name>